<proteinExistence type="inferred from homology"/>
<dbReference type="SUPFAM" id="SSF56300">
    <property type="entry name" value="Metallo-dependent phosphatases"/>
    <property type="match status" value="1"/>
</dbReference>
<name>A0A5Q0GQL9_SACSY</name>
<dbReference type="PANTHER" id="PTHR11575:SF24">
    <property type="entry name" value="5'-NUCLEOTIDASE"/>
    <property type="match status" value="1"/>
</dbReference>
<evidence type="ECO:0000259" key="4">
    <source>
        <dbReference type="Pfam" id="PF02872"/>
    </source>
</evidence>
<keyword evidence="2" id="KW-0378">Hydrolase</keyword>
<dbReference type="Pfam" id="PF00149">
    <property type="entry name" value="Metallophos"/>
    <property type="match status" value="1"/>
</dbReference>
<feature type="domain" description="Calcineurin-like phosphoesterase" evidence="3">
    <location>
        <begin position="40"/>
        <end position="289"/>
    </location>
</feature>
<dbReference type="GO" id="GO:0009166">
    <property type="term" value="P:nucleotide catabolic process"/>
    <property type="evidence" value="ECO:0007669"/>
    <property type="project" value="InterPro"/>
</dbReference>
<dbReference type="OrthoDB" id="1016457at2"/>
<dbReference type="Gene3D" id="3.60.21.10">
    <property type="match status" value="1"/>
</dbReference>
<evidence type="ECO:0000256" key="1">
    <source>
        <dbReference type="ARBA" id="ARBA00022729"/>
    </source>
</evidence>
<comment type="similarity">
    <text evidence="2">Belongs to the 5'-nucleotidase family.</text>
</comment>
<dbReference type="InterPro" id="IPR008334">
    <property type="entry name" value="5'-Nucleotdase_C"/>
</dbReference>
<evidence type="ECO:0000256" key="2">
    <source>
        <dbReference type="RuleBase" id="RU362119"/>
    </source>
</evidence>
<dbReference type="GO" id="GO:0008768">
    <property type="term" value="F:UDP-sugar diphosphatase activity"/>
    <property type="evidence" value="ECO:0007669"/>
    <property type="project" value="TreeGrafter"/>
</dbReference>
<dbReference type="GO" id="GO:0008253">
    <property type="term" value="F:5'-nucleotidase activity"/>
    <property type="evidence" value="ECO:0007669"/>
    <property type="project" value="TreeGrafter"/>
</dbReference>
<keyword evidence="6" id="KW-1185">Reference proteome</keyword>
<keyword evidence="1 2" id="KW-0732">Signal</keyword>
<dbReference type="KEGG" id="ssyi:EKG83_00795"/>
<dbReference type="EMBL" id="CP034550">
    <property type="protein sequence ID" value="QFZ16191.1"/>
    <property type="molecule type" value="Genomic_DNA"/>
</dbReference>
<dbReference type="Gene3D" id="3.90.780.10">
    <property type="entry name" value="5'-Nucleotidase, C-terminal domain"/>
    <property type="match status" value="1"/>
</dbReference>
<dbReference type="RefSeq" id="WP_033435092.1">
    <property type="nucleotide sequence ID" value="NZ_CP034550.1"/>
</dbReference>
<dbReference type="PRINTS" id="PR01607">
    <property type="entry name" value="APYRASEFAMLY"/>
</dbReference>
<dbReference type="InterPro" id="IPR036907">
    <property type="entry name" value="5'-Nucleotdase_C_sf"/>
</dbReference>
<organism evidence="5 6">
    <name type="scientific">Saccharothrix syringae</name>
    <name type="common">Nocardiopsis syringae</name>
    <dbReference type="NCBI Taxonomy" id="103733"/>
    <lineage>
        <taxon>Bacteria</taxon>
        <taxon>Bacillati</taxon>
        <taxon>Actinomycetota</taxon>
        <taxon>Actinomycetes</taxon>
        <taxon>Pseudonocardiales</taxon>
        <taxon>Pseudonocardiaceae</taxon>
        <taxon>Saccharothrix</taxon>
    </lineage>
</organism>
<accession>A0A5Q0GQL9</accession>
<evidence type="ECO:0000313" key="5">
    <source>
        <dbReference type="EMBL" id="QFZ16191.1"/>
    </source>
</evidence>
<evidence type="ECO:0000259" key="3">
    <source>
        <dbReference type="Pfam" id="PF00149"/>
    </source>
</evidence>
<dbReference type="Pfam" id="PF02872">
    <property type="entry name" value="5_nucleotid_C"/>
    <property type="match status" value="1"/>
</dbReference>
<dbReference type="GO" id="GO:0000166">
    <property type="term" value="F:nucleotide binding"/>
    <property type="evidence" value="ECO:0007669"/>
    <property type="project" value="UniProtKB-KW"/>
</dbReference>
<feature type="signal peptide" evidence="2">
    <location>
        <begin position="1"/>
        <end position="29"/>
    </location>
</feature>
<dbReference type="GO" id="GO:0030288">
    <property type="term" value="C:outer membrane-bounded periplasmic space"/>
    <property type="evidence" value="ECO:0007669"/>
    <property type="project" value="TreeGrafter"/>
</dbReference>
<dbReference type="AlphaFoldDB" id="A0A5Q0GQL9"/>
<evidence type="ECO:0000313" key="6">
    <source>
        <dbReference type="Proteomes" id="UP000325787"/>
    </source>
</evidence>
<protein>
    <submittedName>
        <fullName evidence="5">Bifunctional metallophosphatase/5'-nucleotidase</fullName>
    </submittedName>
</protein>
<reference evidence="6" key="1">
    <citation type="journal article" date="2021" name="Curr. Microbiol.">
        <title>Complete genome of nocamycin-producing strain Saccharothrix syringae NRRL B-16468 reveals the biosynthetic potential for secondary metabolites.</title>
        <authorList>
            <person name="Mo X."/>
            <person name="Yang S."/>
        </authorList>
    </citation>
    <scope>NUCLEOTIDE SEQUENCE [LARGE SCALE GENOMIC DNA]</scope>
    <source>
        <strain evidence="6">ATCC 51364 / DSM 43886 / JCM 6844 / KCTC 9398 / NBRC 14523 / NRRL B-16468 / INA 2240</strain>
    </source>
</reference>
<feature type="chain" id="PRO_5025079913" evidence="2">
    <location>
        <begin position="30"/>
        <end position="571"/>
    </location>
</feature>
<dbReference type="InterPro" id="IPR029052">
    <property type="entry name" value="Metallo-depent_PP-like"/>
</dbReference>
<dbReference type="SUPFAM" id="SSF55816">
    <property type="entry name" value="5'-nucleotidase (syn. UDP-sugar hydrolase), C-terminal domain"/>
    <property type="match status" value="1"/>
</dbReference>
<gene>
    <name evidence="5" type="ORF">EKG83_00795</name>
</gene>
<feature type="domain" description="5'-Nucleotidase C-terminal" evidence="4">
    <location>
        <begin position="370"/>
        <end position="534"/>
    </location>
</feature>
<dbReference type="InterPro" id="IPR004843">
    <property type="entry name" value="Calcineurin-like_PHP"/>
</dbReference>
<keyword evidence="2" id="KW-0547">Nucleotide-binding</keyword>
<dbReference type="PANTHER" id="PTHR11575">
    <property type="entry name" value="5'-NUCLEOTIDASE-RELATED"/>
    <property type="match status" value="1"/>
</dbReference>
<sequence length="571" mass="59799">MTTLRRTAALAVTAAAAFAVTVAQSPAQADNKPSRTVDVRLIGINDLHGNIEPPTGSSGRVTLSDGTQVEAGGAAYNATHIKQLRAQVRNSIVVGQGDLIGASPIVSALFHDEPTIEVLNQVGLDTTAAGNHEFDEGYRELLRVQRGGCHPTDGCQFREGYDGADFPILGANVTLAKNDRPALPPFWVEFRDGVPIGFIGMPLKDVPILVDPNGIKELEFGDEVAAANRYADLLNRLGVKSIVLLIHQGDNTSGGGPDDCRTVAGGPGRRIAEQVSPKIDAVFSGHSHQHYNCTVTDPAGNPRPFIEGLAFGRELSVVDLKIDKRTREVVRSATVARNHVVTKTVTPDPAVQSVIDLAKAKSGPIANRAVGTISQDIPRAQNAAGESPLGNLIADGQLDATRGNGAVIAFMNPGGVRADLTYASSPAGEGDGVVTYGEAFTVQPFGNILQTVTLTGTQIKQALEQQWQVVNNQPRQIVLQPSRGFTYTWSASAPIGSKVSAMALDGTPIDPNANYRVTINSFLQGGGDGFGAFTGGGEITGGGIDLDAFGAYLTANPNTAPPALGRITTTP</sequence>
<dbReference type="InterPro" id="IPR006179">
    <property type="entry name" value="5_nucleotidase/apyrase"/>
</dbReference>
<dbReference type="Proteomes" id="UP000325787">
    <property type="component" value="Chromosome"/>
</dbReference>